<name>A0A8J3FJ79_9FLAO</name>
<reference evidence="1" key="2">
    <citation type="submission" date="2020-09" db="EMBL/GenBank/DDBJ databases">
        <authorList>
            <person name="Sun Q."/>
            <person name="Ohkuma M."/>
        </authorList>
    </citation>
    <scope>NUCLEOTIDE SEQUENCE</scope>
    <source>
        <strain evidence="1">JCM 12862</strain>
    </source>
</reference>
<evidence type="ECO:0008006" key="3">
    <source>
        <dbReference type="Google" id="ProtNLM"/>
    </source>
</evidence>
<dbReference type="EMBL" id="BMNR01000007">
    <property type="protein sequence ID" value="GGK32577.1"/>
    <property type="molecule type" value="Genomic_DNA"/>
</dbReference>
<accession>A0A8J3FJ79</accession>
<evidence type="ECO:0000313" key="1">
    <source>
        <dbReference type="EMBL" id="GGK32577.1"/>
    </source>
</evidence>
<dbReference type="AlphaFoldDB" id="A0A8J3FJ79"/>
<protein>
    <recommendedName>
        <fullName evidence="3">Outer membrane protein beta-barrel domain-containing protein</fullName>
    </recommendedName>
</protein>
<dbReference type="Proteomes" id="UP000612329">
    <property type="component" value="Unassembled WGS sequence"/>
</dbReference>
<organism evidence="1 2">
    <name type="scientific">Yeosuana aromativorans</name>
    <dbReference type="NCBI Taxonomy" id="288019"/>
    <lineage>
        <taxon>Bacteria</taxon>
        <taxon>Pseudomonadati</taxon>
        <taxon>Bacteroidota</taxon>
        <taxon>Flavobacteriia</taxon>
        <taxon>Flavobacteriales</taxon>
        <taxon>Flavobacteriaceae</taxon>
        <taxon>Yeosuana</taxon>
    </lineage>
</organism>
<comment type="caution">
    <text evidence="1">The sequence shown here is derived from an EMBL/GenBank/DDBJ whole genome shotgun (WGS) entry which is preliminary data.</text>
</comment>
<sequence length="99" mass="11498">MFSRSTSDYKIVEIPLVLKYALTKKFSFLIGPKVDIINYGFYNEKKVSIYSTMGIQYEVSKSLLLDARFNYRFTNESPIKTDYTFDSKASFTLGSKLKF</sequence>
<keyword evidence="2" id="KW-1185">Reference proteome</keyword>
<proteinExistence type="predicted"/>
<gene>
    <name evidence="1" type="ORF">GCM10007962_28660</name>
</gene>
<reference evidence="1" key="1">
    <citation type="journal article" date="2014" name="Int. J. Syst. Evol. Microbiol.">
        <title>Complete genome sequence of Corynebacterium casei LMG S-19264T (=DSM 44701T), isolated from a smear-ripened cheese.</title>
        <authorList>
            <consortium name="US DOE Joint Genome Institute (JGI-PGF)"/>
            <person name="Walter F."/>
            <person name="Albersmeier A."/>
            <person name="Kalinowski J."/>
            <person name="Ruckert C."/>
        </authorList>
    </citation>
    <scope>NUCLEOTIDE SEQUENCE</scope>
    <source>
        <strain evidence="1">JCM 12862</strain>
    </source>
</reference>
<evidence type="ECO:0000313" key="2">
    <source>
        <dbReference type="Proteomes" id="UP000612329"/>
    </source>
</evidence>